<gene>
    <name evidence="1" type="ORF">AaeL_AAEL004115</name>
</gene>
<name>Q17DL8_AEDAE</name>
<dbReference type="Proteomes" id="UP000682892">
    <property type="component" value="Chromosome 3"/>
</dbReference>
<dbReference type="EMBL" id="CH477292">
    <property type="protein sequence ID" value="EAT44560.1"/>
    <property type="molecule type" value="Genomic_DNA"/>
</dbReference>
<reference evidence="1" key="2">
    <citation type="journal article" date="2007" name="Science">
        <title>Genome sequence of Aedes aegypti, a major arbovirus vector.</title>
        <authorList>
            <person name="Nene V."/>
            <person name="Wortman J.R."/>
            <person name="Lawson D."/>
            <person name="Haas B."/>
            <person name="Kodira C."/>
            <person name="Tu Z.J."/>
            <person name="Loftus B."/>
            <person name="Xi Z."/>
            <person name="Megy K."/>
            <person name="Grabherr M."/>
            <person name="Ren Q."/>
            <person name="Zdobnov E.M."/>
            <person name="Lobo N.F."/>
            <person name="Campbell K.S."/>
            <person name="Brown S.E."/>
            <person name="Bonaldo M.F."/>
            <person name="Zhu J."/>
            <person name="Sinkins S.P."/>
            <person name="Hogenkamp D.G."/>
            <person name="Amedeo P."/>
            <person name="Arensburger P."/>
            <person name="Atkinson P.W."/>
            <person name="Bidwell S."/>
            <person name="Biedler J."/>
            <person name="Birney E."/>
            <person name="Bruggner R.V."/>
            <person name="Costas J."/>
            <person name="Coy M.R."/>
            <person name="Crabtree J."/>
            <person name="Crawford M."/>
            <person name="Debruyn B."/>
            <person name="Decaprio D."/>
            <person name="Eiglmeier K."/>
            <person name="Eisenstadt E."/>
            <person name="El-Dorry H."/>
            <person name="Gelbart W.M."/>
            <person name="Gomes S.L."/>
            <person name="Hammond M."/>
            <person name="Hannick L.I."/>
            <person name="Hogan J.R."/>
            <person name="Holmes M.H."/>
            <person name="Jaffe D."/>
            <person name="Johnston J.S."/>
            <person name="Kennedy R.C."/>
            <person name="Koo H."/>
            <person name="Kravitz S."/>
            <person name="Kriventseva E.V."/>
            <person name="Kulp D."/>
            <person name="Labutti K."/>
            <person name="Lee E."/>
            <person name="Li S."/>
            <person name="Lovin D.D."/>
            <person name="Mao C."/>
            <person name="Mauceli E."/>
            <person name="Menck C.F."/>
            <person name="Miller J.R."/>
            <person name="Montgomery P."/>
            <person name="Mori A."/>
            <person name="Nascimento A.L."/>
            <person name="Naveira H.F."/>
            <person name="Nusbaum C."/>
            <person name="O'leary S."/>
            <person name="Orvis J."/>
            <person name="Pertea M."/>
            <person name="Quesneville H."/>
            <person name="Reidenbach K.R."/>
            <person name="Rogers Y.H."/>
            <person name="Roth C.W."/>
            <person name="Schneider J.R."/>
            <person name="Schatz M."/>
            <person name="Shumway M."/>
            <person name="Stanke M."/>
            <person name="Stinson E.O."/>
            <person name="Tubio J.M."/>
            <person name="Vanzee J.P."/>
            <person name="Verjovski-Almeida S."/>
            <person name="Werner D."/>
            <person name="White O."/>
            <person name="Wyder S."/>
            <person name="Zeng Q."/>
            <person name="Zhao Q."/>
            <person name="Zhao Y."/>
            <person name="Hill C.A."/>
            <person name="Raikhel A.S."/>
            <person name="Soares M.B."/>
            <person name="Knudson D.L."/>
            <person name="Lee N.H."/>
            <person name="Galagan J."/>
            <person name="Salzberg S.L."/>
            <person name="Paulsen I.T."/>
            <person name="Dimopoulos G."/>
            <person name="Collins F.H."/>
            <person name="Birren B."/>
            <person name="Fraser-Liggett C.M."/>
            <person name="Severson D.W."/>
        </authorList>
    </citation>
    <scope>NUCLEOTIDE SEQUENCE [LARGE SCALE GENOMIC DNA]</scope>
    <source>
        <strain evidence="1">Liverpool</strain>
    </source>
</reference>
<organism evidence="1 2">
    <name type="scientific">Aedes aegypti</name>
    <name type="common">Yellowfever mosquito</name>
    <name type="synonym">Culex aegypti</name>
    <dbReference type="NCBI Taxonomy" id="7159"/>
    <lineage>
        <taxon>Eukaryota</taxon>
        <taxon>Metazoa</taxon>
        <taxon>Ecdysozoa</taxon>
        <taxon>Arthropoda</taxon>
        <taxon>Hexapoda</taxon>
        <taxon>Insecta</taxon>
        <taxon>Pterygota</taxon>
        <taxon>Neoptera</taxon>
        <taxon>Endopterygota</taxon>
        <taxon>Diptera</taxon>
        <taxon>Nematocera</taxon>
        <taxon>Culicoidea</taxon>
        <taxon>Culicidae</taxon>
        <taxon>Culicinae</taxon>
        <taxon>Aedini</taxon>
        <taxon>Aedes</taxon>
        <taxon>Stegomyia</taxon>
    </lineage>
</organism>
<reference evidence="1" key="3">
    <citation type="submission" date="2012-09" db="EMBL/GenBank/DDBJ databases">
        <authorList>
            <consortium name="VectorBase"/>
        </authorList>
    </citation>
    <scope>NUCLEOTIDE SEQUENCE</scope>
    <source>
        <strain evidence="1">Liverpool</strain>
    </source>
</reference>
<sequence length="90" mass="10541">MAAVAEVRDREVFVRINRRDNLGNLKFSNKRSQLPGQLQFPHGKWLTAKECSAKHSDCRRPAIVVILTTILGIRKEDHWNLLQYYHRICL</sequence>
<proteinExistence type="predicted"/>
<reference evidence="1" key="1">
    <citation type="submission" date="2005-10" db="EMBL/GenBank/DDBJ databases">
        <authorList>
            <person name="Loftus B.J."/>
            <person name="Nene V.M."/>
            <person name="Hannick L.I."/>
            <person name="Bidwell S."/>
            <person name="Haas B."/>
            <person name="Amedeo P."/>
            <person name="Orvis J."/>
            <person name="Wortman J.R."/>
            <person name="White O.R."/>
            <person name="Salzberg S."/>
            <person name="Shumway M."/>
            <person name="Koo H."/>
            <person name="Zhao Y."/>
            <person name="Holmes M."/>
            <person name="Miller J."/>
            <person name="Schatz M."/>
            <person name="Pop M."/>
            <person name="Pai G."/>
            <person name="Utterback T."/>
            <person name="Rogers Y.-H."/>
            <person name="Kravitz S."/>
            <person name="Fraser C.M."/>
        </authorList>
    </citation>
    <scope>NUCLEOTIDE SEQUENCE</scope>
    <source>
        <strain evidence="1">Liverpool</strain>
    </source>
</reference>
<evidence type="ECO:0000313" key="1">
    <source>
        <dbReference type="EMBL" id="EAT44560.1"/>
    </source>
</evidence>
<evidence type="ECO:0000313" key="2">
    <source>
        <dbReference type="Proteomes" id="UP000682892"/>
    </source>
</evidence>
<dbReference type="PaxDb" id="7159-AAEL004115-PA"/>
<dbReference type="AlphaFoldDB" id="Q17DL8"/>
<protein>
    <submittedName>
        <fullName evidence="1">AAEL004115-PA</fullName>
    </submittedName>
</protein>
<accession>Q17DL8</accession>